<feature type="domain" description="Bulb-type lectin" evidence="13">
    <location>
        <begin position="26"/>
        <end position="147"/>
    </location>
</feature>
<accession>A0ABM3KDL2</accession>
<dbReference type="PROSITE" id="PS50948">
    <property type="entry name" value="PAN"/>
    <property type="match status" value="1"/>
</dbReference>
<organism evidence="15 16">
    <name type="scientific">Cucumis melo</name>
    <name type="common">Muskmelon</name>
    <dbReference type="NCBI Taxonomy" id="3656"/>
    <lineage>
        <taxon>Eukaryota</taxon>
        <taxon>Viridiplantae</taxon>
        <taxon>Streptophyta</taxon>
        <taxon>Embryophyta</taxon>
        <taxon>Tracheophyta</taxon>
        <taxon>Spermatophyta</taxon>
        <taxon>Magnoliopsida</taxon>
        <taxon>eudicotyledons</taxon>
        <taxon>Gunneridae</taxon>
        <taxon>Pentapetalae</taxon>
        <taxon>rosids</taxon>
        <taxon>fabids</taxon>
        <taxon>Cucurbitales</taxon>
        <taxon>Cucurbitaceae</taxon>
        <taxon>Benincaseae</taxon>
        <taxon>Cucumis</taxon>
    </lineage>
</organism>
<dbReference type="GeneID" id="107990403"/>
<dbReference type="Gene3D" id="2.90.10.10">
    <property type="entry name" value="Bulb-type lectin domain"/>
    <property type="match status" value="1"/>
</dbReference>
<keyword evidence="3 11" id="KW-0732">Signal</keyword>
<comment type="catalytic activity">
    <reaction evidence="9">
        <text>L-threonyl-[protein] + ATP = O-phospho-L-threonyl-[protein] + ADP + H(+)</text>
        <dbReference type="Rhea" id="RHEA:46608"/>
        <dbReference type="Rhea" id="RHEA-COMP:11060"/>
        <dbReference type="Rhea" id="RHEA-COMP:11605"/>
        <dbReference type="ChEBI" id="CHEBI:15378"/>
        <dbReference type="ChEBI" id="CHEBI:30013"/>
        <dbReference type="ChEBI" id="CHEBI:30616"/>
        <dbReference type="ChEBI" id="CHEBI:61977"/>
        <dbReference type="ChEBI" id="CHEBI:456216"/>
        <dbReference type="EC" id="2.7.11.1"/>
    </reaction>
</comment>
<dbReference type="SMART" id="SM00108">
    <property type="entry name" value="B_lectin"/>
    <property type="match status" value="1"/>
</dbReference>
<proteinExistence type="inferred from homology"/>
<keyword evidence="10" id="KW-1133">Transmembrane helix</keyword>
<dbReference type="Gene3D" id="1.10.510.10">
    <property type="entry name" value="Transferase(Phosphotransferase) domain 1"/>
    <property type="match status" value="1"/>
</dbReference>
<dbReference type="PROSITE" id="PS50011">
    <property type="entry name" value="PROTEIN_KINASE_DOM"/>
    <property type="match status" value="1"/>
</dbReference>
<dbReference type="CDD" id="cd00028">
    <property type="entry name" value="B_lectin"/>
    <property type="match status" value="1"/>
</dbReference>
<keyword evidence="2 9" id="KW-0808">Transferase</keyword>
<reference evidence="16" key="1">
    <citation type="submission" date="2025-08" db="UniProtKB">
        <authorList>
            <consortium name="RefSeq"/>
        </authorList>
    </citation>
    <scope>IDENTIFICATION</scope>
    <source>
        <tissue evidence="16">Stem</tissue>
    </source>
</reference>
<evidence type="ECO:0000256" key="6">
    <source>
        <dbReference type="ARBA" id="ARBA00022840"/>
    </source>
</evidence>
<sequence>MNSAFPLLLLLSLVTFFSSKFCFGSTDTITSTDFIKHPSTIISNADSFELGWFSPPNSTAQYVGIWYHQISIQTLVWVANKDTPLNNTSGIFTISNDGNLVVLDEYNTIIWSSNITSPTANTTARILDSGNLVLEDPVSGVFIWESFQHPSNLLLPSMKLITNKRTQQKLQYTSWKTPSDPSKGNFSLALDVINIPEAVVWNNNGGSPYWRSGPWNGQSFIGFPNMISVYHIGFSLMIEDQTYSFSIFYNSNLLYNMVLSPEGILEQQFWNESKGNWEVSWSAFRTECDYYGVCGAFGVCNAEAIPVCSCLTGFKPKVEDEWKRGNWSNGCVRITPLQCESSARNNSRAEEDGFLKLEMVKVPFLVEWSNSSTSGSDCKQECFENCSCSAYAYENGIGCMLWKKELIDVQKFESLGANLYLRLANADLLKINDVKRKSKGMIIAIVLPTILVIFIILAIYFWWRWKAYKNEYSRKGNRLKLRTDDMIGDKSEFKELPLYDFEKLAIATDSFALSKKLGQGGFGPVYKGTLLDGQEIAIKRLSRASNQGYEEFINEVIVISKLQHRNLVQLLGCCIEGEEKMLIYEYMPNSSLDAFIFGSAKQKLLDWRKRFNIINGIARGLLYLHRDSRLRIIHRDLKAWKLWIEDNLIALIDPTIYELSYHLEILRCIQVGLLCVEESINDRPNIVTILSMLNSEIVDLPLPKQPSFIARPTQRDSRISQQCVNKYSTNSLTVTSVIGR</sequence>
<dbReference type="Pfam" id="PF08276">
    <property type="entry name" value="PAN_2"/>
    <property type="match status" value="1"/>
</dbReference>
<evidence type="ECO:0000259" key="14">
    <source>
        <dbReference type="PROSITE" id="PS50948"/>
    </source>
</evidence>
<evidence type="ECO:0000256" key="10">
    <source>
        <dbReference type="SAM" id="Phobius"/>
    </source>
</evidence>
<dbReference type="CDD" id="cd01098">
    <property type="entry name" value="PAN_AP_plant"/>
    <property type="match status" value="1"/>
</dbReference>
<dbReference type="Pfam" id="PF01453">
    <property type="entry name" value="B_lectin"/>
    <property type="match status" value="1"/>
</dbReference>
<feature type="transmembrane region" description="Helical" evidence="10">
    <location>
        <begin position="441"/>
        <end position="463"/>
    </location>
</feature>
<comment type="catalytic activity">
    <reaction evidence="9">
        <text>L-seryl-[protein] + ATP = O-phospho-L-seryl-[protein] + ADP + H(+)</text>
        <dbReference type="Rhea" id="RHEA:17989"/>
        <dbReference type="Rhea" id="RHEA-COMP:9863"/>
        <dbReference type="Rhea" id="RHEA-COMP:11604"/>
        <dbReference type="ChEBI" id="CHEBI:15378"/>
        <dbReference type="ChEBI" id="CHEBI:29999"/>
        <dbReference type="ChEBI" id="CHEBI:30616"/>
        <dbReference type="ChEBI" id="CHEBI:83421"/>
        <dbReference type="ChEBI" id="CHEBI:456216"/>
        <dbReference type="EC" id="2.7.11.1"/>
    </reaction>
</comment>
<dbReference type="Pfam" id="PF00954">
    <property type="entry name" value="S_locus_glycop"/>
    <property type="match status" value="1"/>
</dbReference>
<dbReference type="InterPro" id="IPR001480">
    <property type="entry name" value="Bulb-type_lectin_dom"/>
</dbReference>
<dbReference type="PANTHER" id="PTHR32444:SF198">
    <property type="entry name" value="BULB-TYPE LECTIN DOMAIN-CONTAINING PROTEIN"/>
    <property type="match status" value="1"/>
</dbReference>
<evidence type="ECO:0000256" key="8">
    <source>
        <dbReference type="ARBA" id="ARBA00023180"/>
    </source>
</evidence>
<dbReference type="SUPFAM" id="SSF51110">
    <property type="entry name" value="alpha-D-mannose-specific plant lectins"/>
    <property type="match status" value="1"/>
</dbReference>
<comment type="similarity">
    <text evidence="9">Belongs to the protein kinase superfamily. Ser/Thr protein kinase family.</text>
</comment>
<evidence type="ECO:0000259" key="12">
    <source>
        <dbReference type="PROSITE" id="PS50011"/>
    </source>
</evidence>
<evidence type="ECO:0000256" key="11">
    <source>
        <dbReference type="SAM" id="SignalP"/>
    </source>
</evidence>
<dbReference type="EC" id="2.7.11.1" evidence="9"/>
<dbReference type="InterPro" id="IPR000719">
    <property type="entry name" value="Prot_kinase_dom"/>
</dbReference>
<dbReference type="PIRSF" id="PIRSF000641">
    <property type="entry name" value="SRK"/>
    <property type="match status" value="1"/>
</dbReference>
<keyword evidence="7" id="KW-1015">Disulfide bond</keyword>
<keyword evidence="8" id="KW-0325">Glycoprotein</keyword>
<evidence type="ECO:0000313" key="15">
    <source>
        <dbReference type="Proteomes" id="UP001652600"/>
    </source>
</evidence>
<evidence type="ECO:0000256" key="7">
    <source>
        <dbReference type="ARBA" id="ARBA00023157"/>
    </source>
</evidence>
<dbReference type="InterPro" id="IPR001245">
    <property type="entry name" value="Ser-Thr/Tyr_kinase_cat_dom"/>
</dbReference>
<evidence type="ECO:0000256" key="9">
    <source>
        <dbReference type="PIRNR" id="PIRNR000641"/>
    </source>
</evidence>
<keyword evidence="4 9" id="KW-0547">Nucleotide-binding</keyword>
<dbReference type="InterPro" id="IPR036426">
    <property type="entry name" value="Bulb-type_lectin_dom_sf"/>
</dbReference>
<evidence type="ECO:0000256" key="4">
    <source>
        <dbReference type="ARBA" id="ARBA00022741"/>
    </source>
</evidence>
<dbReference type="InterPro" id="IPR024171">
    <property type="entry name" value="SRK-like_kinase"/>
</dbReference>
<protein>
    <recommendedName>
        <fullName evidence="9">Receptor-like serine/threonine-protein kinase</fullName>
        <ecNumber evidence="9">2.7.11.1</ecNumber>
    </recommendedName>
</protein>
<dbReference type="InterPro" id="IPR003609">
    <property type="entry name" value="Pan_app"/>
</dbReference>
<dbReference type="PROSITE" id="PS50927">
    <property type="entry name" value="BULB_LECTIN"/>
    <property type="match status" value="1"/>
</dbReference>
<feature type="signal peptide" evidence="11">
    <location>
        <begin position="1"/>
        <end position="24"/>
    </location>
</feature>
<keyword evidence="10" id="KW-0472">Membrane</keyword>
<keyword evidence="1 9" id="KW-0723">Serine/threonine-protein kinase</keyword>
<dbReference type="RefSeq" id="XP_050935863.1">
    <property type="nucleotide sequence ID" value="XM_051079906.1"/>
</dbReference>
<feature type="chain" id="PRO_5046529842" description="Receptor-like serine/threonine-protein kinase" evidence="11">
    <location>
        <begin position="25"/>
        <end position="740"/>
    </location>
</feature>
<dbReference type="InterPro" id="IPR000858">
    <property type="entry name" value="S_locus_glycoprot_dom"/>
</dbReference>
<keyword evidence="10" id="KW-0812">Transmembrane</keyword>
<evidence type="ECO:0000259" key="13">
    <source>
        <dbReference type="PROSITE" id="PS50927"/>
    </source>
</evidence>
<keyword evidence="15" id="KW-1185">Reference proteome</keyword>
<evidence type="ECO:0000256" key="3">
    <source>
        <dbReference type="ARBA" id="ARBA00022729"/>
    </source>
</evidence>
<dbReference type="SMART" id="SM00473">
    <property type="entry name" value="PAN_AP"/>
    <property type="match status" value="1"/>
</dbReference>
<dbReference type="Proteomes" id="UP001652600">
    <property type="component" value="Chromosome 12"/>
</dbReference>
<evidence type="ECO:0000256" key="2">
    <source>
        <dbReference type="ARBA" id="ARBA00022679"/>
    </source>
</evidence>
<feature type="domain" description="Protein kinase" evidence="12">
    <location>
        <begin position="511"/>
        <end position="740"/>
    </location>
</feature>
<evidence type="ECO:0000313" key="16">
    <source>
        <dbReference type="RefSeq" id="XP_050935863.1"/>
    </source>
</evidence>
<keyword evidence="5 9" id="KW-0418">Kinase</keyword>
<name>A0ABM3KDL2_CUCME</name>
<dbReference type="SUPFAM" id="SSF56112">
    <property type="entry name" value="Protein kinase-like (PK-like)"/>
    <property type="match status" value="1"/>
</dbReference>
<dbReference type="PANTHER" id="PTHR32444">
    <property type="entry name" value="BULB-TYPE LECTIN DOMAIN-CONTAINING PROTEIN"/>
    <property type="match status" value="1"/>
</dbReference>
<dbReference type="Pfam" id="PF07714">
    <property type="entry name" value="PK_Tyr_Ser-Thr"/>
    <property type="match status" value="1"/>
</dbReference>
<dbReference type="InterPro" id="IPR011009">
    <property type="entry name" value="Kinase-like_dom_sf"/>
</dbReference>
<feature type="domain" description="Apple" evidence="14">
    <location>
        <begin position="339"/>
        <end position="424"/>
    </location>
</feature>
<evidence type="ECO:0000256" key="5">
    <source>
        <dbReference type="ARBA" id="ARBA00022777"/>
    </source>
</evidence>
<evidence type="ECO:0000256" key="1">
    <source>
        <dbReference type="ARBA" id="ARBA00022527"/>
    </source>
</evidence>
<keyword evidence="6 9" id="KW-0067">ATP-binding</keyword>
<gene>
    <name evidence="16" type="primary">LOC107990403</name>
</gene>
<dbReference type="Gene3D" id="3.30.200.20">
    <property type="entry name" value="Phosphorylase Kinase, domain 1"/>
    <property type="match status" value="1"/>
</dbReference>